<reference evidence="3" key="1">
    <citation type="submission" date="2020-01" db="EMBL/GenBank/DDBJ databases">
        <authorList>
            <consortium name="DOE Joint Genome Institute"/>
            <person name="Haridas S."/>
            <person name="Albert R."/>
            <person name="Binder M."/>
            <person name="Bloem J."/>
            <person name="Labutti K."/>
            <person name="Salamov A."/>
            <person name="Andreopoulos B."/>
            <person name="Baker S.E."/>
            <person name="Barry K."/>
            <person name="Bills G."/>
            <person name="Bluhm B.H."/>
            <person name="Cannon C."/>
            <person name="Castanera R."/>
            <person name="Culley D.E."/>
            <person name="Daum C."/>
            <person name="Ezra D."/>
            <person name="Gonzalez J.B."/>
            <person name="Henrissat B."/>
            <person name="Kuo A."/>
            <person name="Liang C."/>
            <person name="Lipzen A."/>
            <person name="Lutzoni F."/>
            <person name="Magnuson J."/>
            <person name="Mondo S."/>
            <person name="Nolan M."/>
            <person name="Ohm R."/>
            <person name="Pangilinan J."/>
            <person name="Park H.-J."/>
            <person name="Ramirez L."/>
            <person name="Alfaro M."/>
            <person name="Sun H."/>
            <person name="Tritt A."/>
            <person name="Yoshinaga Y."/>
            <person name="Zwiers L.-H."/>
            <person name="Turgeon B.G."/>
            <person name="Goodwin S.B."/>
            <person name="Spatafora J.W."/>
            <person name="Crous P.W."/>
            <person name="Grigoriev I.V."/>
        </authorList>
    </citation>
    <scope>NUCLEOTIDE SEQUENCE</scope>
    <source>
        <strain evidence="3">IPT5</strain>
    </source>
</reference>
<protein>
    <submittedName>
        <fullName evidence="3">Uncharacterized protein</fullName>
    </submittedName>
</protein>
<dbReference type="Pfam" id="PF13409">
    <property type="entry name" value="GST_N_2"/>
    <property type="match status" value="1"/>
</dbReference>
<dbReference type="Proteomes" id="UP000799423">
    <property type="component" value="Unassembled WGS sequence"/>
</dbReference>
<dbReference type="SUPFAM" id="SSF52833">
    <property type="entry name" value="Thioredoxin-like"/>
    <property type="match status" value="1"/>
</dbReference>
<dbReference type="CDD" id="cd03038">
    <property type="entry name" value="GST_N_etherase_LigE"/>
    <property type="match status" value="1"/>
</dbReference>
<sequence length="249" mass="28311">MTISPSIIRFFDIASGPPKRTYAPNPWKTRYALNVKSVPYQTEWVELPDVKATRLAHGVAPVRKLPDDSDYYTLPFIHDGKTDTYVGDSFDIAVYLDQQYPESGLRLFSPGSIDVHRVFNAHVDALFSRNIILAVSGLPFNPETAELSRAEFVSRARLSCWDDLVIKGEAREKLIEAFKADMEEFAKLYRFDDGPFLEGKAITYADIIVGGWLAMLMETLPEWDQVCKWQGGHWKRLHEALAPWAGQKQ</sequence>
<feature type="domain" description="GST N-terminal" evidence="1">
    <location>
        <begin position="24"/>
        <end position="99"/>
    </location>
</feature>
<dbReference type="EMBL" id="MU006298">
    <property type="protein sequence ID" value="KAF2852608.1"/>
    <property type="molecule type" value="Genomic_DNA"/>
</dbReference>
<dbReference type="CDD" id="cd00299">
    <property type="entry name" value="GST_C_family"/>
    <property type="match status" value="1"/>
</dbReference>
<dbReference type="Gene3D" id="3.40.30.10">
    <property type="entry name" value="Glutaredoxin"/>
    <property type="match status" value="1"/>
</dbReference>
<dbReference type="OrthoDB" id="4951845at2759"/>
<organism evidence="3 4">
    <name type="scientific">Plenodomus tracheiphilus IPT5</name>
    <dbReference type="NCBI Taxonomy" id="1408161"/>
    <lineage>
        <taxon>Eukaryota</taxon>
        <taxon>Fungi</taxon>
        <taxon>Dikarya</taxon>
        <taxon>Ascomycota</taxon>
        <taxon>Pezizomycotina</taxon>
        <taxon>Dothideomycetes</taxon>
        <taxon>Pleosporomycetidae</taxon>
        <taxon>Pleosporales</taxon>
        <taxon>Pleosporineae</taxon>
        <taxon>Leptosphaeriaceae</taxon>
        <taxon>Plenodomus</taxon>
    </lineage>
</organism>
<evidence type="ECO:0000313" key="4">
    <source>
        <dbReference type="Proteomes" id="UP000799423"/>
    </source>
</evidence>
<dbReference type="InterPro" id="IPR036249">
    <property type="entry name" value="Thioredoxin-like_sf"/>
</dbReference>
<dbReference type="InterPro" id="IPR054416">
    <property type="entry name" value="GST_UstS-like_C"/>
</dbReference>
<dbReference type="InterPro" id="IPR004045">
    <property type="entry name" value="Glutathione_S-Trfase_N"/>
</dbReference>
<feature type="domain" description="Glutathione S-transferase UstS-like C-terminal" evidence="2">
    <location>
        <begin position="163"/>
        <end position="244"/>
    </location>
</feature>
<dbReference type="Pfam" id="PF22041">
    <property type="entry name" value="GST_C_7"/>
    <property type="match status" value="1"/>
</dbReference>
<dbReference type="InterPro" id="IPR036282">
    <property type="entry name" value="Glutathione-S-Trfase_C_sf"/>
</dbReference>
<evidence type="ECO:0000313" key="3">
    <source>
        <dbReference type="EMBL" id="KAF2852608.1"/>
    </source>
</evidence>
<gene>
    <name evidence="3" type="ORF">T440DRAFT_488154</name>
</gene>
<name>A0A6A7BEI9_9PLEO</name>
<dbReference type="SUPFAM" id="SSF47616">
    <property type="entry name" value="GST C-terminal domain-like"/>
    <property type="match status" value="1"/>
</dbReference>
<evidence type="ECO:0000259" key="1">
    <source>
        <dbReference type="Pfam" id="PF13409"/>
    </source>
</evidence>
<dbReference type="AlphaFoldDB" id="A0A6A7BEI9"/>
<dbReference type="Gene3D" id="1.20.1050.10">
    <property type="match status" value="1"/>
</dbReference>
<keyword evidence="4" id="KW-1185">Reference proteome</keyword>
<accession>A0A6A7BEI9</accession>
<evidence type="ECO:0000259" key="2">
    <source>
        <dbReference type="Pfam" id="PF22041"/>
    </source>
</evidence>
<proteinExistence type="predicted"/>